<keyword evidence="2" id="KW-0808">Transferase</keyword>
<dbReference type="KEGG" id="mgin:FRZ54_21110"/>
<dbReference type="OrthoDB" id="3896938at2"/>
<accession>A0A5B8V2P7</accession>
<dbReference type="Gene3D" id="3.40.50.150">
    <property type="entry name" value="Vaccinia Virus protein VP39"/>
    <property type="match status" value="1"/>
</dbReference>
<dbReference type="AlphaFoldDB" id="A0A5B8V2P7"/>
<keyword evidence="2" id="KW-0489">Methyltransferase</keyword>
<evidence type="ECO:0000313" key="2">
    <source>
        <dbReference type="EMBL" id="QEC64961.1"/>
    </source>
</evidence>
<sequence>MKTILKKGKRAAEKTLIGASQVYYNLAGNKVECNICHYKANKLKSNSWHAYSSCPNCGSTVRSRLLVAALTMLDEFSESKLIVGKRVLHCAPEEATKRAIKGKPAVYKTGDYLAEGYDYGDIDYNLDITDMKQIGDKSFDCLIACDVLEHVYNLQNGLTEIYRVLDNGGYCILTVPQKDHLDKTYEDLTITDPKERERLFGQDDHVRIFGDDFVDMLEKVGFKVTAVDEKFFDKAIVDKYVLFPPVLSKHPMATNYRKVFFGKKV</sequence>
<dbReference type="SUPFAM" id="SSF53335">
    <property type="entry name" value="S-adenosyl-L-methionine-dependent methyltransferases"/>
    <property type="match status" value="1"/>
</dbReference>
<dbReference type="InterPro" id="IPR013216">
    <property type="entry name" value="Methyltransf_11"/>
</dbReference>
<gene>
    <name evidence="2" type="ORF">FRZ54_21110</name>
</gene>
<dbReference type="Proteomes" id="UP000321479">
    <property type="component" value="Chromosome"/>
</dbReference>
<keyword evidence="3" id="KW-1185">Reference proteome</keyword>
<name>A0A5B8V2P7_9SPHI</name>
<dbReference type="EMBL" id="CP042436">
    <property type="protein sequence ID" value="QEC64961.1"/>
    <property type="molecule type" value="Genomic_DNA"/>
</dbReference>
<proteinExistence type="predicted"/>
<evidence type="ECO:0000259" key="1">
    <source>
        <dbReference type="Pfam" id="PF08241"/>
    </source>
</evidence>
<dbReference type="GO" id="GO:0032259">
    <property type="term" value="P:methylation"/>
    <property type="evidence" value="ECO:0007669"/>
    <property type="project" value="UniProtKB-KW"/>
</dbReference>
<reference evidence="2 3" key="1">
    <citation type="journal article" date="2017" name="Curr. Microbiol.">
        <title>Mucilaginibacter ginsenosidivorans sp. nov., Isolated from Soil of Ginseng Field.</title>
        <authorList>
            <person name="Kim M.M."/>
            <person name="Siddiqi M.Z."/>
            <person name="Im W.T."/>
        </authorList>
    </citation>
    <scope>NUCLEOTIDE SEQUENCE [LARGE SCALE GENOMIC DNA]</scope>
    <source>
        <strain evidence="2 3">Gsoil 3017</strain>
    </source>
</reference>
<organism evidence="2 3">
    <name type="scientific">Mucilaginibacter ginsenosidivorans</name>
    <dbReference type="NCBI Taxonomy" id="398053"/>
    <lineage>
        <taxon>Bacteria</taxon>
        <taxon>Pseudomonadati</taxon>
        <taxon>Bacteroidota</taxon>
        <taxon>Sphingobacteriia</taxon>
        <taxon>Sphingobacteriales</taxon>
        <taxon>Sphingobacteriaceae</taxon>
        <taxon>Mucilaginibacter</taxon>
    </lineage>
</organism>
<evidence type="ECO:0000313" key="3">
    <source>
        <dbReference type="Proteomes" id="UP000321479"/>
    </source>
</evidence>
<feature type="domain" description="Methyltransferase type 11" evidence="1">
    <location>
        <begin position="126"/>
        <end position="173"/>
    </location>
</feature>
<dbReference type="RefSeq" id="WP_147033794.1">
    <property type="nucleotide sequence ID" value="NZ_CP042436.1"/>
</dbReference>
<dbReference type="Pfam" id="PF08241">
    <property type="entry name" value="Methyltransf_11"/>
    <property type="match status" value="1"/>
</dbReference>
<dbReference type="GO" id="GO:0008757">
    <property type="term" value="F:S-adenosylmethionine-dependent methyltransferase activity"/>
    <property type="evidence" value="ECO:0007669"/>
    <property type="project" value="InterPro"/>
</dbReference>
<protein>
    <submittedName>
        <fullName evidence="2">Class I SAM-dependent methyltransferase</fullName>
    </submittedName>
</protein>
<dbReference type="InterPro" id="IPR029063">
    <property type="entry name" value="SAM-dependent_MTases_sf"/>
</dbReference>